<keyword evidence="3" id="KW-0862">Zinc</keyword>
<dbReference type="GO" id="GO:0008270">
    <property type="term" value="F:zinc ion binding"/>
    <property type="evidence" value="ECO:0007669"/>
    <property type="project" value="UniProtKB-KW"/>
</dbReference>
<dbReference type="SUPFAM" id="SSF57783">
    <property type="entry name" value="Zinc beta-ribbon"/>
    <property type="match status" value="1"/>
</dbReference>
<keyword evidence="6" id="KW-1185">Reference proteome</keyword>
<dbReference type="InterPro" id="IPR002694">
    <property type="entry name" value="Znf_CHC2"/>
</dbReference>
<protein>
    <submittedName>
        <fullName evidence="5">Putative DNA primase</fullName>
    </submittedName>
</protein>
<evidence type="ECO:0000259" key="4">
    <source>
        <dbReference type="SMART" id="SM00400"/>
    </source>
</evidence>
<dbReference type="SMART" id="SM00400">
    <property type="entry name" value="ZnF_CHCC"/>
    <property type="match status" value="1"/>
</dbReference>
<name>A0A345MJX2_BPBSP</name>
<dbReference type="Proteomes" id="UP000260425">
    <property type="component" value="Segment"/>
</dbReference>
<organismHost>
    <name type="scientific">Bacillus subtilis</name>
    <dbReference type="NCBI Taxonomy" id="1423"/>
</organismHost>
<keyword evidence="1" id="KW-0479">Metal-binding</keyword>
<evidence type="ECO:0000256" key="3">
    <source>
        <dbReference type="ARBA" id="ARBA00022833"/>
    </source>
</evidence>
<dbReference type="PANTHER" id="PTHR30313">
    <property type="entry name" value="DNA PRIMASE"/>
    <property type="match status" value="1"/>
</dbReference>
<dbReference type="GO" id="GO:0003899">
    <property type="term" value="F:DNA-directed RNA polymerase activity"/>
    <property type="evidence" value="ECO:0007669"/>
    <property type="project" value="InterPro"/>
</dbReference>
<dbReference type="Gene3D" id="3.40.1360.10">
    <property type="match status" value="1"/>
</dbReference>
<reference evidence="5 6" key="1">
    <citation type="submission" date="2018-07" db="EMBL/GenBank/DDBJ databases">
        <title>Complete nucleotide sequence of Bacillus phage BSP38.</title>
        <authorList>
            <person name="Ghosh K."/>
            <person name="Kim K.-P."/>
        </authorList>
    </citation>
    <scope>NUCLEOTIDE SEQUENCE [LARGE SCALE GENOMIC DNA]</scope>
</reference>
<dbReference type="SUPFAM" id="SSF56731">
    <property type="entry name" value="DNA primase core"/>
    <property type="match status" value="1"/>
</dbReference>
<dbReference type="PANTHER" id="PTHR30313:SF2">
    <property type="entry name" value="DNA PRIMASE"/>
    <property type="match status" value="1"/>
</dbReference>
<dbReference type="InterPro" id="IPR036977">
    <property type="entry name" value="DNA_primase_Znf_CHC2"/>
</dbReference>
<dbReference type="GO" id="GO:0006269">
    <property type="term" value="P:DNA replication, synthesis of primer"/>
    <property type="evidence" value="ECO:0007669"/>
    <property type="project" value="TreeGrafter"/>
</dbReference>
<organism evidence="5 6">
    <name type="scientific">Bacillus phage BSP38</name>
    <dbReference type="NCBI Taxonomy" id="2283013"/>
    <lineage>
        <taxon>Viruses</taxon>
        <taxon>Duplodnaviria</taxon>
        <taxon>Heunggongvirae</taxon>
        <taxon>Uroviricota</taxon>
        <taxon>Caudoviricetes</taxon>
        <taxon>Herelleviridae</taxon>
        <taxon>Bastillevirinae</taxon>
        <taxon>Jeonjuvirus</taxon>
        <taxon>Jeonjuvirus BSP38</taxon>
    </lineage>
</organism>
<dbReference type="GO" id="GO:0003677">
    <property type="term" value="F:DNA binding"/>
    <property type="evidence" value="ECO:0007669"/>
    <property type="project" value="InterPro"/>
</dbReference>
<dbReference type="InterPro" id="IPR050219">
    <property type="entry name" value="DnaG_primase"/>
</dbReference>
<evidence type="ECO:0000313" key="6">
    <source>
        <dbReference type="Proteomes" id="UP000260425"/>
    </source>
</evidence>
<gene>
    <name evidence="5" type="ORF">BSP38_112</name>
</gene>
<keyword evidence="2" id="KW-0863">Zinc-finger</keyword>
<evidence type="ECO:0000256" key="1">
    <source>
        <dbReference type="ARBA" id="ARBA00022723"/>
    </source>
</evidence>
<dbReference type="Pfam" id="PF01807">
    <property type="entry name" value="Zn_ribbon_DnaG"/>
    <property type="match status" value="1"/>
</dbReference>
<proteinExistence type="predicted"/>
<dbReference type="Gene3D" id="3.90.580.10">
    <property type="entry name" value="Zinc finger, CHC2-type domain"/>
    <property type="match status" value="1"/>
</dbReference>
<feature type="domain" description="Zinc finger CHC2-type" evidence="4">
    <location>
        <begin position="23"/>
        <end position="74"/>
    </location>
</feature>
<evidence type="ECO:0000313" key="5">
    <source>
        <dbReference type="EMBL" id="AXH71154.1"/>
    </source>
</evidence>
<dbReference type="EMBL" id="MH606185">
    <property type="protein sequence ID" value="AXH71154.1"/>
    <property type="molecule type" value="Genomic_DNA"/>
</dbReference>
<sequence>MFLDLLRQELGEIKDAGAETRFCCPFCGENKHKFYVQDHSGLWICFKCEEKGNPVSFVTKYYNVTYPEAVDILSVYDYDVESELSGRYTPSQYGNHLTEEEQLYLFISREGQPLEEEVEQKYTCPRPPTNCKTLVANFDNPEAFPFFTYLHGRGVTLEQIKTHNISYVTHGQVELTDGRKMDLINHLVFFTFNSKGEPVYWNTRSIEPNPFIKSFNAPSREGEYSKNNTIFNLNNVKYADKVVVHEGVFNSFMTPDSGVATFGKMITDDQVELLLRETRERKPPIYLFLDSDAWQEMIKSAAKIKRVEPDRKVYYVFSGLDEDANDLGPAKCEELIRRAFPADSNGEMKLRLLNM</sequence>
<evidence type="ECO:0000256" key="2">
    <source>
        <dbReference type="ARBA" id="ARBA00022771"/>
    </source>
</evidence>
<accession>A0A345MJX2</accession>